<feature type="transmembrane region" description="Helical" evidence="7">
    <location>
        <begin position="82"/>
        <end position="104"/>
    </location>
</feature>
<dbReference type="PANTHER" id="PTHR23291:SF115">
    <property type="entry name" value="MODULATOR OF FTSH PROTEASE YCCA"/>
    <property type="match status" value="1"/>
</dbReference>
<name>A0A5Q2Q7H2_9GAMM</name>
<feature type="transmembrane region" description="Helical" evidence="7">
    <location>
        <begin position="110"/>
        <end position="130"/>
    </location>
</feature>
<dbReference type="KEGG" id="llp:GH975_04725"/>
<evidence type="ECO:0000313" key="8">
    <source>
        <dbReference type="EMBL" id="QGG79918.1"/>
    </source>
</evidence>
<dbReference type="RefSeq" id="WP_153713422.1">
    <property type="nucleotide sequence ID" value="NZ_CP045871.1"/>
</dbReference>
<feature type="transmembrane region" description="Helical" evidence="7">
    <location>
        <begin position="195"/>
        <end position="221"/>
    </location>
</feature>
<keyword evidence="8" id="KW-0645">Protease</keyword>
<accession>A0A5Q2Q7H2</accession>
<feature type="transmembrane region" description="Helical" evidence="7">
    <location>
        <begin position="142"/>
        <end position="159"/>
    </location>
</feature>
<keyword evidence="6 7" id="KW-0472">Membrane</keyword>
<dbReference type="AlphaFoldDB" id="A0A5Q2Q7H2"/>
<gene>
    <name evidence="8" type="ORF">GH975_04725</name>
</gene>
<dbReference type="EMBL" id="CP045871">
    <property type="protein sequence ID" value="QGG79918.1"/>
    <property type="molecule type" value="Genomic_DNA"/>
</dbReference>
<evidence type="ECO:0000256" key="5">
    <source>
        <dbReference type="ARBA" id="ARBA00022989"/>
    </source>
</evidence>
<dbReference type="Pfam" id="PF01027">
    <property type="entry name" value="Bax1-I"/>
    <property type="match status" value="1"/>
</dbReference>
<evidence type="ECO:0000256" key="1">
    <source>
        <dbReference type="ARBA" id="ARBA00004651"/>
    </source>
</evidence>
<protein>
    <submittedName>
        <fullName evidence="8">FtsH protease modulator YccA</fullName>
    </submittedName>
</protein>
<dbReference type="InterPro" id="IPR006214">
    <property type="entry name" value="Bax_inhibitor_1-related"/>
</dbReference>
<proteinExistence type="inferred from homology"/>
<dbReference type="PANTHER" id="PTHR23291">
    <property type="entry name" value="BAX INHIBITOR-RELATED"/>
    <property type="match status" value="1"/>
</dbReference>
<feature type="transmembrane region" description="Helical" evidence="7">
    <location>
        <begin position="29"/>
        <end position="47"/>
    </location>
</feature>
<evidence type="ECO:0000256" key="3">
    <source>
        <dbReference type="ARBA" id="ARBA00022475"/>
    </source>
</evidence>
<evidence type="ECO:0000256" key="7">
    <source>
        <dbReference type="RuleBase" id="RU004379"/>
    </source>
</evidence>
<dbReference type="CDD" id="cd10433">
    <property type="entry name" value="YccA_like"/>
    <property type="match status" value="1"/>
</dbReference>
<dbReference type="OrthoDB" id="9813298at2"/>
<reference evidence="8 9" key="1">
    <citation type="submission" date="2019-11" db="EMBL/GenBank/DDBJ databases">
        <authorList>
            <person name="Khan S.A."/>
            <person name="Jeon C.O."/>
            <person name="Chun B.H."/>
        </authorList>
    </citation>
    <scope>NUCLEOTIDE SEQUENCE [LARGE SCALE GENOMIC DNA]</scope>
    <source>
        <strain evidence="8 9">IMCC 1097</strain>
    </source>
</reference>
<evidence type="ECO:0000256" key="4">
    <source>
        <dbReference type="ARBA" id="ARBA00022692"/>
    </source>
</evidence>
<keyword evidence="8" id="KW-0378">Hydrolase</keyword>
<keyword evidence="3" id="KW-1003">Cell membrane</keyword>
<feature type="transmembrane region" description="Helical" evidence="7">
    <location>
        <begin position="165"/>
        <end position="183"/>
    </location>
</feature>
<organism evidence="8 9">
    <name type="scientific">Litorivicinus lipolyticus</name>
    <dbReference type="NCBI Taxonomy" id="418701"/>
    <lineage>
        <taxon>Bacteria</taxon>
        <taxon>Pseudomonadati</taxon>
        <taxon>Pseudomonadota</taxon>
        <taxon>Gammaproteobacteria</taxon>
        <taxon>Oceanospirillales</taxon>
        <taxon>Litorivicinaceae</taxon>
        <taxon>Litorivicinus</taxon>
    </lineage>
</organism>
<keyword evidence="9" id="KW-1185">Reference proteome</keyword>
<keyword evidence="4 7" id="KW-0812">Transmembrane</keyword>
<dbReference type="GO" id="GO:0008233">
    <property type="term" value="F:peptidase activity"/>
    <property type="evidence" value="ECO:0007669"/>
    <property type="project" value="UniProtKB-KW"/>
</dbReference>
<sequence length="225" mass="23742">MSEERVIAATTTATSERGIEVSKVLRQTYLLLGMTLAFSAAMTAVAVSVGAQPINWIVSLVVMIGLLFALQAKRNSVMALPLVFAFTGWMGWSLGPMVAMVLGSAGGSGILFNATAGTAIIFFALSAYAVTTGRDFSFLRGFLMTGLIVCLLAMVAAFFMNMPALHLAISGALILLASGFILFDTSNIVNGGETNYVMATVSLYINIYMLFSNLLAIMGVMGSDD</sequence>
<evidence type="ECO:0000256" key="6">
    <source>
        <dbReference type="ARBA" id="ARBA00023136"/>
    </source>
</evidence>
<dbReference type="Proteomes" id="UP000388235">
    <property type="component" value="Chromosome"/>
</dbReference>
<comment type="subcellular location">
    <subcellularLocation>
        <location evidence="1">Cell membrane</location>
        <topology evidence="1">Multi-pass membrane protein</topology>
    </subcellularLocation>
</comment>
<dbReference type="GO" id="GO:0005886">
    <property type="term" value="C:plasma membrane"/>
    <property type="evidence" value="ECO:0007669"/>
    <property type="project" value="UniProtKB-SubCell"/>
</dbReference>
<evidence type="ECO:0000256" key="2">
    <source>
        <dbReference type="ARBA" id="ARBA00010350"/>
    </source>
</evidence>
<comment type="similarity">
    <text evidence="2 7">Belongs to the BI1 family.</text>
</comment>
<evidence type="ECO:0000313" key="9">
    <source>
        <dbReference type="Proteomes" id="UP000388235"/>
    </source>
</evidence>
<dbReference type="GO" id="GO:0006508">
    <property type="term" value="P:proteolysis"/>
    <property type="evidence" value="ECO:0007669"/>
    <property type="project" value="UniProtKB-KW"/>
</dbReference>
<feature type="transmembrane region" description="Helical" evidence="7">
    <location>
        <begin position="53"/>
        <end position="70"/>
    </location>
</feature>
<keyword evidence="5 7" id="KW-1133">Transmembrane helix</keyword>